<dbReference type="EnsemblMetazoa" id="XM_044456639.1">
    <property type="protein sequence ID" value="XP_044312574.1"/>
    <property type="gene ID" value="LOC123037142"/>
</dbReference>
<dbReference type="InterPro" id="IPR000477">
    <property type="entry name" value="RT_dom"/>
</dbReference>
<accession>A0ABM5J175</accession>
<dbReference type="PANTHER" id="PTHR47331:SF1">
    <property type="entry name" value="GAG-LIKE PROTEIN"/>
    <property type="match status" value="1"/>
</dbReference>
<evidence type="ECO:0000313" key="3">
    <source>
        <dbReference type="EnsemblMetazoa" id="XP_044312574.1"/>
    </source>
</evidence>
<feature type="domain" description="Reverse transcriptase" evidence="2">
    <location>
        <begin position="181"/>
        <end position="301"/>
    </location>
</feature>
<dbReference type="Proteomes" id="UP001652680">
    <property type="component" value="Unassembled WGS sequence"/>
</dbReference>
<proteinExistence type="predicted"/>
<dbReference type="Gene3D" id="3.30.70.270">
    <property type="match status" value="1"/>
</dbReference>
<dbReference type="RefSeq" id="XP_044312574.1">
    <property type="nucleotide sequence ID" value="XM_044456639.1"/>
</dbReference>
<keyword evidence="4" id="KW-1185">Reference proteome</keyword>
<keyword evidence="1" id="KW-0812">Transmembrane</keyword>
<evidence type="ECO:0000259" key="2">
    <source>
        <dbReference type="Pfam" id="PF00078"/>
    </source>
</evidence>
<dbReference type="Pfam" id="PF00078">
    <property type="entry name" value="RVT_1"/>
    <property type="match status" value="1"/>
</dbReference>
<keyword evidence="1" id="KW-1133">Transmembrane helix</keyword>
<name>A0ABM5J175_DRORH</name>
<feature type="transmembrane region" description="Helical" evidence="1">
    <location>
        <begin position="20"/>
        <end position="38"/>
    </location>
</feature>
<dbReference type="PANTHER" id="PTHR47331">
    <property type="entry name" value="PHD-TYPE DOMAIN-CONTAINING PROTEIN"/>
    <property type="match status" value="1"/>
</dbReference>
<dbReference type="InterPro" id="IPR043128">
    <property type="entry name" value="Rev_trsase/Diguanyl_cyclase"/>
</dbReference>
<dbReference type="GeneID" id="123037142"/>
<reference evidence="3" key="2">
    <citation type="submission" date="2025-05" db="UniProtKB">
        <authorList>
            <consortium name="EnsemblMetazoa"/>
        </authorList>
    </citation>
    <scope>IDENTIFICATION</scope>
</reference>
<evidence type="ECO:0000256" key="1">
    <source>
        <dbReference type="SAM" id="Phobius"/>
    </source>
</evidence>
<organism evidence="3 4">
    <name type="scientific">Drosophila rhopaloa</name>
    <name type="common">Fruit fly</name>
    <dbReference type="NCBI Taxonomy" id="1041015"/>
    <lineage>
        <taxon>Eukaryota</taxon>
        <taxon>Metazoa</taxon>
        <taxon>Ecdysozoa</taxon>
        <taxon>Arthropoda</taxon>
        <taxon>Hexapoda</taxon>
        <taxon>Insecta</taxon>
        <taxon>Pterygota</taxon>
        <taxon>Neoptera</taxon>
        <taxon>Endopterygota</taxon>
        <taxon>Diptera</taxon>
        <taxon>Brachycera</taxon>
        <taxon>Muscomorpha</taxon>
        <taxon>Ephydroidea</taxon>
        <taxon>Drosophilidae</taxon>
        <taxon>Drosophila</taxon>
        <taxon>Sophophora</taxon>
    </lineage>
</organism>
<dbReference type="Gene3D" id="3.10.10.10">
    <property type="entry name" value="HIV Type 1 Reverse Transcriptase, subunit A, domain 1"/>
    <property type="match status" value="1"/>
</dbReference>
<keyword evidence="1" id="KW-0472">Membrane</keyword>
<evidence type="ECO:0000313" key="4">
    <source>
        <dbReference type="Proteomes" id="UP001652680"/>
    </source>
</evidence>
<reference evidence="4" key="1">
    <citation type="journal article" date="2021" name="Elife">
        <title>Highly contiguous assemblies of 101 drosophilid genomes.</title>
        <authorList>
            <person name="Kim B.Y."/>
            <person name="Wang J.R."/>
            <person name="Miller D.E."/>
            <person name="Barmina O."/>
            <person name="Delaney E."/>
            <person name="Thompson A."/>
            <person name="Comeault A.A."/>
            <person name="Peede D."/>
            <person name="D'Agostino E.R."/>
            <person name="Pelaez J."/>
            <person name="Aguilar J.M."/>
            <person name="Haji D."/>
            <person name="Matsunaga T."/>
            <person name="Armstrong E.E."/>
            <person name="Zych M."/>
            <person name="Ogawa Y."/>
            <person name="Stamenkovic-Radak M."/>
            <person name="Jelic M."/>
            <person name="Veselinovic M.S."/>
            <person name="Tanaskovic M."/>
            <person name="Eric P."/>
            <person name="Gao J.J."/>
            <person name="Katoh T.K."/>
            <person name="Toda M.J."/>
            <person name="Watabe H."/>
            <person name="Watada M."/>
            <person name="Davis J.S."/>
            <person name="Moyle L.C."/>
            <person name="Manoli G."/>
            <person name="Bertolini E."/>
            <person name="Kostal V."/>
            <person name="Hawley R.S."/>
            <person name="Takahashi A."/>
            <person name="Jones C.D."/>
            <person name="Price D.K."/>
            <person name="Whiteman N."/>
            <person name="Kopp A."/>
            <person name="Matute D.R."/>
            <person name="Petrov D.A."/>
        </authorList>
    </citation>
    <scope>NUCLEOTIDE SEQUENCE [LARGE SCALE GENOMIC DNA]</scope>
</reference>
<dbReference type="SUPFAM" id="SSF56672">
    <property type="entry name" value="DNA/RNA polymerases"/>
    <property type="match status" value="1"/>
</dbReference>
<sequence>MVRNKNELSCVYVDSVEPSVVLGILIIVSIIEVINDILTVSISIDIPSSPITAGSSFYELSRQFVNSNHPHKATASKLRYLAVTFSWSISQTSNHRPIPKRNIAMGQYARLYKTLLKDEAINLEYSRVLQEYIDLGHMTEVPPMEIIQKNQYLSFYLPHHAVVRPESPVLQGDLLGILLNWRLYKFVFNGDIEKMYRQILVHPDDRPFQRLIFRPKQSAIMKDFQLNTVTFGVNCAPFLAIRTLQQLATDCKEKYPRTSQILLQETYVDDILAGAHTLEDAKNAQSQLIASLKSAGFLLKKNTANHIKLLENIAVADRLDTEFLEVPEATLFFMLKTS</sequence>
<dbReference type="InterPro" id="IPR043502">
    <property type="entry name" value="DNA/RNA_pol_sf"/>
</dbReference>
<protein>
    <recommendedName>
        <fullName evidence="2">Reverse transcriptase domain-containing protein</fullName>
    </recommendedName>
</protein>